<reference evidence="10 11" key="1">
    <citation type="submission" date="2021-08" db="EMBL/GenBank/DDBJ databases">
        <title>Collinsella faecalis sp. nov. isolated from swine faeces.</title>
        <authorList>
            <person name="Oh B.S."/>
            <person name="Lee J.H."/>
        </authorList>
    </citation>
    <scope>NUCLEOTIDE SEQUENCE [LARGE SCALE GENOMIC DNA]</scope>
    <source>
        <strain evidence="10 11">AGMB00827</strain>
    </source>
</reference>
<proteinExistence type="inferred from homology"/>
<dbReference type="InterPro" id="IPR003838">
    <property type="entry name" value="ABC3_permease_C"/>
</dbReference>
<feature type="transmembrane region" description="Helical" evidence="7">
    <location>
        <begin position="271"/>
        <end position="293"/>
    </location>
</feature>
<keyword evidence="2" id="KW-1003">Cell membrane</keyword>
<feature type="transmembrane region" description="Helical" evidence="7">
    <location>
        <begin position="368"/>
        <end position="394"/>
    </location>
</feature>
<keyword evidence="4 7" id="KW-1133">Transmembrane helix</keyword>
<comment type="caution">
    <text evidence="10">The sequence shown here is derived from an EMBL/GenBank/DDBJ whole genome shotgun (WGS) entry which is preliminary data.</text>
</comment>
<evidence type="ECO:0000256" key="6">
    <source>
        <dbReference type="ARBA" id="ARBA00038076"/>
    </source>
</evidence>
<evidence type="ECO:0000259" key="8">
    <source>
        <dbReference type="Pfam" id="PF02687"/>
    </source>
</evidence>
<dbReference type="Pfam" id="PF12704">
    <property type="entry name" value="MacB_PCD"/>
    <property type="match status" value="1"/>
</dbReference>
<keyword evidence="11" id="KW-1185">Reference proteome</keyword>
<dbReference type="InterPro" id="IPR050250">
    <property type="entry name" value="Macrolide_Exporter_MacB"/>
</dbReference>
<dbReference type="PANTHER" id="PTHR30572">
    <property type="entry name" value="MEMBRANE COMPONENT OF TRANSPORTER-RELATED"/>
    <property type="match status" value="1"/>
</dbReference>
<name>A0ABS7MKC7_9ACTN</name>
<evidence type="ECO:0000313" key="11">
    <source>
        <dbReference type="Proteomes" id="UP000700908"/>
    </source>
</evidence>
<feature type="domain" description="MacB-like periplasmic core" evidence="9">
    <location>
        <begin position="21"/>
        <end position="232"/>
    </location>
</feature>
<keyword evidence="5 7" id="KW-0472">Membrane</keyword>
<comment type="similarity">
    <text evidence="6">Belongs to the ABC-4 integral membrane protein family.</text>
</comment>
<gene>
    <name evidence="10" type="ORF">K6V98_00495</name>
</gene>
<evidence type="ECO:0000256" key="4">
    <source>
        <dbReference type="ARBA" id="ARBA00022989"/>
    </source>
</evidence>
<dbReference type="PANTHER" id="PTHR30572:SF4">
    <property type="entry name" value="ABC TRANSPORTER PERMEASE YTRF"/>
    <property type="match status" value="1"/>
</dbReference>
<feature type="transmembrane region" description="Helical" evidence="7">
    <location>
        <begin position="324"/>
        <end position="348"/>
    </location>
</feature>
<evidence type="ECO:0000256" key="7">
    <source>
        <dbReference type="SAM" id="Phobius"/>
    </source>
</evidence>
<accession>A0ABS7MKC7</accession>
<dbReference type="InterPro" id="IPR025857">
    <property type="entry name" value="MacB_PCD"/>
</dbReference>
<evidence type="ECO:0000313" key="10">
    <source>
        <dbReference type="EMBL" id="MBY4796850.1"/>
    </source>
</evidence>
<feature type="domain" description="ABC3 transporter permease C-terminal" evidence="8">
    <location>
        <begin position="275"/>
        <end position="404"/>
    </location>
</feature>
<dbReference type="Pfam" id="PF02687">
    <property type="entry name" value="FtsX"/>
    <property type="match status" value="1"/>
</dbReference>
<evidence type="ECO:0000256" key="1">
    <source>
        <dbReference type="ARBA" id="ARBA00004651"/>
    </source>
</evidence>
<keyword evidence="3 7" id="KW-0812">Transmembrane</keyword>
<evidence type="ECO:0000256" key="5">
    <source>
        <dbReference type="ARBA" id="ARBA00023136"/>
    </source>
</evidence>
<evidence type="ECO:0000259" key="9">
    <source>
        <dbReference type="Pfam" id="PF12704"/>
    </source>
</evidence>
<comment type="subcellular location">
    <subcellularLocation>
        <location evidence="1">Cell membrane</location>
        <topology evidence="1">Multi-pass membrane protein</topology>
    </subcellularLocation>
</comment>
<feature type="transmembrane region" description="Helical" evidence="7">
    <location>
        <begin position="21"/>
        <end position="45"/>
    </location>
</feature>
<dbReference type="EMBL" id="JAIMFO010000004">
    <property type="protein sequence ID" value="MBY4796850.1"/>
    <property type="molecule type" value="Genomic_DNA"/>
</dbReference>
<sequence length="411" mass="43958">MSFIDLIREALRSLEANRGRSFLTILGIVIGIAAVIAMTSLIGGIQQSLLGSLGLNASRIINMSYAGPVSKTDLKRLGLALPEYERIEAGNFGGTNLKTKNKDVNVSMMGGSPSLFEMTGQAKIIAGRMFTESENETAARVIVLDRTGVRIAFGTSESEAVGKTLTLNGKSFTVIGVTENSAGMRPSEDFFQACIPFGTLDRYFKVGTGEIDHIVGLAREGVDVDELAEKTKEAFAKIKNLQTEEDKKLLYTSTMKSIIDMMNQFMSGFQLIMGAVAGISLLVGGIGIMNMMLTNVTERVREIGVRRALGATRRDITMQFLTESAVVCVTGGIIGMVFGYLISWGLAFAVNSAEQSSGFLGTGGATHIVPAMSVETVLFAVGVSVGIGLIFGIYPARRAAKLDPVEALRYQ</sequence>
<protein>
    <submittedName>
        <fullName evidence="10">ABC transporter permease</fullName>
    </submittedName>
</protein>
<organism evidence="10 11">
    <name type="scientific">Collinsella ureilytica</name>
    <dbReference type="NCBI Taxonomy" id="2869515"/>
    <lineage>
        <taxon>Bacteria</taxon>
        <taxon>Bacillati</taxon>
        <taxon>Actinomycetota</taxon>
        <taxon>Coriobacteriia</taxon>
        <taxon>Coriobacteriales</taxon>
        <taxon>Coriobacteriaceae</taxon>
        <taxon>Collinsella</taxon>
    </lineage>
</organism>
<evidence type="ECO:0000256" key="2">
    <source>
        <dbReference type="ARBA" id="ARBA00022475"/>
    </source>
</evidence>
<evidence type="ECO:0000256" key="3">
    <source>
        <dbReference type="ARBA" id="ARBA00022692"/>
    </source>
</evidence>
<dbReference type="RefSeq" id="WP_222198578.1">
    <property type="nucleotide sequence ID" value="NZ_JAIMFO010000004.1"/>
</dbReference>
<dbReference type="Proteomes" id="UP000700908">
    <property type="component" value="Unassembled WGS sequence"/>
</dbReference>